<sequence>MSTDLASSTATWVLEHLEPGERVTAVDSMTGGITAEVRRLTVADDQHAVRVLVLKSYTAVSVSANCRCRRTTK</sequence>
<accession>A0A6J7ICW2</accession>
<proteinExistence type="predicted"/>
<dbReference type="AlphaFoldDB" id="A0A6J7ICW2"/>
<dbReference type="EMBL" id="CAFBLX010000441">
    <property type="protein sequence ID" value="CAB4928382.1"/>
    <property type="molecule type" value="Genomic_DNA"/>
</dbReference>
<reference evidence="1" key="1">
    <citation type="submission" date="2020-05" db="EMBL/GenBank/DDBJ databases">
        <authorList>
            <person name="Chiriac C."/>
            <person name="Salcher M."/>
            <person name="Ghai R."/>
            <person name="Kavagutti S V."/>
        </authorList>
    </citation>
    <scope>NUCLEOTIDE SEQUENCE</scope>
</reference>
<organism evidence="1">
    <name type="scientific">freshwater metagenome</name>
    <dbReference type="NCBI Taxonomy" id="449393"/>
    <lineage>
        <taxon>unclassified sequences</taxon>
        <taxon>metagenomes</taxon>
        <taxon>ecological metagenomes</taxon>
    </lineage>
</organism>
<evidence type="ECO:0000313" key="1">
    <source>
        <dbReference type="EMBL" id="CAB4928382.1"/>
    </source>
</evidence>
<gene>
    <name evidence="1" type="ORF">UFOPK3472_03952</name>
</gene>
<name>A0A6J7ICW2_9ZZZZ</name>
<protein>
    <submittedName>
        <fullName evidence="1">Unannotated protein</fullName>
    </submittedName>
</protein>